<dbReference type="Gene3D" id="2.160.20.10">
    <property type="entry name" value="Single-stranded right-handed beta-helix, Pectin lyase-like"/>
    <property type="match status" value="1"/>
</dbReference>
<feature type="non-terminal residue" evidence="2">
    <location>
        <position position="291"/>
    </location>
</feature>
<accession>A0A0F3GPI6</accession>
<organism evidence="2 3">
    <name type="scientific">Candidatus Magnetobacterium bavaricum</name>
    <dbReference type="NCBI Taxonomy" id="29290"/>
    <lineage>
        <taxon>Bacteria</taxon>
        <taxon>Pseudomonadati</taxon>
        <taxon>Nitrospirota</taxon>
        <taxon>Thermodesulfovibrionia</taxon>
        <taxon>Thermodesulfovibrionales</taxon>
        <taxon>Candidatus Magnetobacteriaceae</taxon>
        <taxon>Candidatus Magnetobacterium</taxon>
    </lineage>
</organism>
<gene>
    <name evidence="2" type="ORF">MBAV_004059</name>
</gene>
<evidence type="ECO:0000256" key="1">
    <source>
        <dbReference type="SAM" id="SignalP"/>
    </source>
</evidence>
<name>A0A0F3GPI6_9BACT</name>
<proteinExistence type="predicted"/>
<keyword evidence="3" id="KW-1185">Reference proteome</keyword>
<dbReference type="InterPro" id="IPR012334">
    <property type="entry name" value="Pectin_lyas_fold"/>
</dbReference>
<dbReference type="Proteomes" id="UP000033423">
    <property type="component" value="Unassembled WGS sequence"/>
</dbReference>
<dbReference type="PANTHER" id="PTHR36453">
    <property type="entry name" value="SECRETED PROTEIN-RELATED"/>
    <property type="match status" value="1"/>
</dbReference>
<protein>
    <submittedName>
        <fullName evidence="2">Parallel beta-helix repeat containing protein</fullName>
    </submittedName>
</protein>
<dbReference type="SUPFAM" id="SSF51126">
    <property type="entry name" value="Pectin lyase-like"/>
    <property type="match status" value="1"/>
</dbReference>
<feature type="signal peptide" evidence="1">
    <location>
        <begin position="1"/>
        <end position="22"/>
    </location>
</feature>
<dbReference type="EMBL" id="LACI01001744">
    <property type="protein sequence ID" value="KJU83747.1"/>
    <property type="molecule type" value="Genomic_DNA"/>
</dbReference>
<evidence type="ECO:0000313" key="3">
    <source>
        <dbReference type="Proteomes" id="UP000033423"/>
    </source>
</evidence>
<sequence length="291" mass="31714">MKLKVFVFTVVLSIALCMPLWAQTYYVSSSVGADSNDGLTQSTPLMSATKVNSLNLVPGDRVLFKCGDTWRVETLVITKSGTEANPITYSSYPEGCQDKPVFSGSRAISGWEPHSGNIYVADLAKGNNTGAFPKGINQLFRNGKRLSIGRWPNIGEADNGYSTIDAAPDLKTITDNELPAADWTNAVVHIKGMRWYMINREVTGSSGTTLSLAVDTECWYGCKGWGYFINSHMATLDKDGEWFYDSASNKVYLYSTTGSPADGDMEGSVVVEDDARFMGAIVLGLHLKTHI</sequence>
<dbReference type="InterPro" id="IPR011050">
    <property type="entry name" value="Pectin_lyase_fold/virulence"/>
</dbReference>
<dbReference type="AlphaFoldDB" id="A0A0F3GPI6"/>
<feature type="chain" id="PRO_5002460998" evidence="1">
    <location>
        <begin position="23"/>
        <end position="291"/>
    </location>
</feature>
<dbReference type="PANTHER" id="PTHR36453:SF1">
    <property type="entry name" value="RIGHT HANDED BETA HELIX DOMAIN-CONTAINING PROTEIN"/>
    <property type="match status" value="1"/>
</dbReference>
<reference evidence="2 3" key="1">
    <citation type="submission" date="2015-02" db="EMBL/GenBank/DDBJ databases">
        <title>Single-cell genomics of uncultivated deep-branching MTB reveals a conserved set of magnetosome genes.</title>
        <authorList>
            <person name="Kolinko S."/>
            <person name="Richter M."/>
            <person name="Glockner F.O."/>
            <person name="Brachmann A."/>
            <person name="Schuler D."/>
        </authorList>
    </citation>
    <scope>NUCLEOTIDE SEQUENCE [LARGE SCALE GENOMIC DNA]</scope>
    <source>
        <strain evidence="2">TM-1</strain>
    </source>
</reference>
<comment type="caution">
    <text evidence="2">The sequence shown here is derived from an EMBL/GenBank/DDBJ whole genome shotgun (WGS) entry which is preliminary data.</text>
</comment>
<keyword evidence="1" id="KW-0732">Signal</keyword>
<evidence type="ECO:0000313" key="2">
    <source>
        <dbReference type="EMBL" id="KJU83747.1"/>
    </source>
</evidence>